<evidence type="ECO:0000313" key="3">
    <source>
        <dbReference type="Proteomes" id="UP000215914"/>
    </source>
</evidence>
<organism evidence="2 3">
    <name type="scientific">Helianthus annuus</name>
    <name type="common">Common sunflower</name>
    <dbReference type="NCBI Taxonomy" id="4232"/>
    <lineage>
        <taxon>Eukaryota</taxon>
        <taxon>Viridiplantae</taxon>
        <taxon>Streptophyta</taxon>
        <taxon>Embryophyta</taxon>
        <taxon>Tracheophyta</taxon>
        <taxon>Spermatophyta</taxon>
        <taxon>Magnoliopsida</taxon>
        <taxon>eudicotyledons</taxon>
        <taxon>Gunneridae</taxon>
        <taxon>Pentapetalae</taxon>
        <taxon>asterids</taxon>
        <taxon>campanulids</taxon>
        <taxon>Asterales</taxon>
        <taxon>Asteraceae</taxon>
        <taxon>Asteroideae</taxon>
        <taxon>Heliantheae alliance</taxon>
        <taxon>Heliantheae</taxon>
        <taxon>Helianthus</taxon>
    </lineage>
</organism>
<evidence type="ECO:0000259" key="1">
    <source>
        <dbReference type="Pfam" id="PF25372"/>
    </source>
</evidence>
<dbReference type="AlphaFoldDB" id="A0A251T7B3"/>
<reference evidence="3" key="1">
    <citation type="journal article" date="2017" name="Nature">
        <title>The sunflower genome provides insights into oil metabolism, flowering and Asterid evolution.</title>
        <authorList>
            <person name="Badouin H."/>
            <person name="Gouzy J."/>
            <person name="Grassa C.J."/>
            <person name="Murat F."/>
            <person name="Staton S.E."/>
            <person name="Cottret L."/>
            <person name="Lelandais-Briere C."/>
            <person name="Owens G.L."/>
            <person name="Carrere S."/>
            <person name="Mayjonade B."/>
            <person name="Legrand L."/>
            <person name="Gill N."/>
            <person name="Kane N.C."/>
            <person name="Bowers J.E."/>
            <person name="Hubner S."/>
            <person name="Bellec A."/>
            <person name="Berard A."/>
            <person name="Berges H."/>
            <person name="Blanchet N."/>
            <person name="Boniface M.C."/>
            <person name="Brunel D."/>
            <person name="Catrice O."/>
            <person name="Chaidir N."/>
            <person name="Claudel C."/>
            <person name="Donnadieu C."/>
            <person name="Faraut T."/>
            <person name="Fievet G."/>
            <person name="Helmstetter N."/>
            <person name="King M."/>
            <person name="Knapp S.J."/>
            <person name="Lai Z."/>
            <person name="Le Paslier M.C."/>
            <person name="Lippi Y."/>
            <person name="Lorenzon L."/>
            <person name="Mandel J.R."/>
            <person name="Marage G."/>
            <person name="Marchand G."/>
            <person name="Marquand E."/>
            <person name="Bret-Mestries E."/>
            <person name="Morien E."/>
            <person name="Nambeesan S."/>
            <person name="Nguyen T."/>
            <person name="Pegot-Espagnet P."/>
            <person name="Pouilly N."/>
            <person name="Raftis F."/>
            <person name="Sallet E."/>
            <person name="Schiex T."/>
            <person name="Thomas J."/>
            <person name="Vandecasteele C."/>
            <person name="Vares D."/>
            <person name="Vear F."/>
            <person name="Vautrin S."/>
            <person name="Crespi M."/>
            <person name="Mangin B."/>
            <person name="Burke J.M."/>
            <person name="Salse J."/>
            <person name="Munos S."/>
            <person name="Vincourt P."/>
            <person name="Rieseberg L.H."/>
            <person name="Langlade N.B."/>
        </authorList>
    </citation>
    <scope>NUCLEOTIDE SEQUENCE [LARGE SCALE GENOMIC DNA]</scope>
    <source>
        <strain evidence="3">cv. SF193</strain>
    </source>
</reference>
<dbReference type="Proteomes" id="UP000215914">
    <property type="component" value="Chromosome 11"/>
</dbReference>
<feature type="domain" description="F-box/LRR-repeat protein 15-like leucin rich repeat" evidence="1">
    <location>
        <begin position="42"/>
        <end position="169"/>
    </location>
</feature>
<gene>
    <name evidence="2" type="ORF">HannXRQ_Chr11g0325871</name>
</gene>
<dbReference type="SMART" id="SM00367">
    <property type="entry name" value="LRR_CC"/>
    <property type="match status" value="7"/>
</dbReference>
<sequence>MSRRLHLHKIDKTFGLGFMGRRHSVRQSTWLRLNFVAEEFESCSLSDAGLAAVADGFTKLEKLTLIWCSNATSAGLTFVAQKCRFLKSVDLQGCYVGDQGLGAIGESCKQLEALNLRFCEGLTDTGLVDLAIGCGKTLKSLGVAACAKISDVSLEAVGSHCRILETLSLDSEFINNKGLIAVAKGCPLLKNLNLQCIMVTDEALTAVGTLCVLLESLSLYSFQRFSDKWMNIDIRLKMKLVS</sequence>
<dbReference type="InterPro" id="IPR032675">
    <property type="entry name" value="LRR_dom_sf"/>
</dbReference>
<dbReference type="Gene3D" id="3.80.10.10">
    <property type="entry name" value="Ribonuclease Inhibitor"/>
    <property type="match status" value="2"/>
</dbReference>
<accession>A0A251T7B3</accession>
<dbReference type="InParanoid" id="A0A251T7B3"/>
<dbReference type="InterPro" id="IPR006553">
    <property type="entry name" value="Leu-rich_rpt_Cys-con_subtyp"/>
</dbReference>
<dbReference type="OMA" id="NIGNEAM"/>
<dbReference type="EMBL" id="CM007900">
    <property type="protein sequence ID" value="OTG07040.1"/>
    <property type="molecule type" value="Genomic_DNA"/>
</dbReference>
<dbReference type="SUPFAM" id="SSF52047">
    <property type="entry name" value="RNI-like"/>
    <property type="match status" value="1"/>
</dbReference>
<keyword evidence="3" id="KW-1185">Reference proteome</keyword>
<dbReference type="PANTHER" id="PTHR13318">
    <property type="entry name" value="PARTNER OF PAIRED, ISOFORM B-RELATED"/>
    <property type="match status" value="1"/>
</dbReference>
<dbReference type="PANTHER" id="PTHR13318:SF95">
    <property type="entry name" value="F-BOX PROTEIN YLR352W"/>
    <property type="match status" value="1"/>
</dbReference>
<dbReference type="Pfam" id="PF25372">
    <property type="entry name" value="DUF7885"/>
    <property type="match status" value="1"/>
</dbReference>
<name>A0A251T7B3_HELAN</name>
<evidence type="ECO:0000313" key="2">
    <source>
        <dbReference type="EMBL" id="OTG07040.1"/>
    </source>
</evidence>
<dbReference type="InterPro" id="IPR057207">
    <property type="entry name" value="FBXL15_LRR"/>
</dbReference>
<proteinExistence type="predicted"/>
<protein>
    <submittedName>
        <fullName evidence="2">Putative leucine-rich repeat domain, L domain-like protein</fullName>
    </submittedName>
</protein>